<evidence type="ECO:0000256" key="1">
    <source>
        <dbReference type="SAM" id="Phobius"/>
    </source>
</evidence>
<evidence type="ECO:0000313" key="2">
    <source>
        <dbReference type="EMBL" id="SEQ61772.1"/>
    </source>
</evidence>
<proteinExistence type="predicted"/>
<keyword evidence="1" id="KW-0812">Transmembrane</keyword>
<gene>
    <name evidence="2" type="ORF">SAMN05421510_11103</name>
</gene>
<keyword evidence="1" id="KW-1133">Transmembrane helix</keyword>
<dbReference type="EMBL" id="FOFX01000110">
    <property type="protein sequence ID" value="SEQ61772.1"/>
    <property type="molecule type" value="Genomic_DNA"/>
</dbReference>
<dbReference type="AlphaFoldDB" id="A0A1H9HHP8"/>
<sequence>MTYSTFSLTRSLPSLLVTKDFLLSLERYLMKWGSDTMKLTDEELNKAIDIDIEDKMGVESFTSINQMNAHNFTDSTSIITIKFNSPYRADGTRLRISLDFSKNRIFSTLVITATMPNSRVVIQGILSGILEEIERQRTWHWIVNPPAAITSFLVIGLVITTYLLFSHESSHLSLLFVHIVLYLYIFLLPYLRPYIYFDSRVSKRKDELWDWFIKGIASFLLFGTLLTFIRDYLI</sequence>
<feature type="transmembrane region" description="Helical" evidence="1">
    <location>
        <begin position="172"/>
        <end position="191"/>
    </location>
</feature>
<feature type="transmembrane region" description="Helical" evidence="1">
    <location>
        <begin position="146"/>
        <end position="165"/>
    </location>
</feature>
<accession>A0A1H9HHP8</accession>
<dbReference type="RefSeq" id="WP_143123979.1">
    <property type="nucleotide sequence ID" value="NZ_FOFX01000110.1"/>
</dbReference>
<evidence type="ECO:0000313" key="3">
    <source>
        <dbReference type="Proteomes" id="UP000181998"/>
    </source>
</evidence>
<dbReference type="Proteomes" id="UP000181998">
    <property type="component" value="Unassembled WGS sequence"/>
</dbReference>
<dbReference type="OrthoDB" id="330813at2"/>
<feature type="transmembrane region" description="Helical" evidence="1">
    <location>
        <begin position="211"/>
        <end position="229"/>
    </location>
</feature>
<name>A0A1H9HHP8_9PROT</name>
<reference evidence="2 3" key="1">
    <citation type="submission" date="2016-10" db="EMBL/GenBank/DDBJ databases">
        <authorList>
            <person name="de Groot N.N."/>
        </authorList>
    </citation>
    <scope>NUCLEOTIDE SEQUENCE [LARGE SCALE GENOMIC DNA]</scope>
    <source>
        <strain evidence="2 3">Nm9</strain>
    </source>
</reference>
<organism evidence="2 3">
    <name type="scientific">Nitrosomonas ureae</name>
    <dbReference type="NCBI Taxonomy" id="44577"/>
    <lineage>
        <taxon>Bacteria</taxon>
        <taxon>Pseudomonadati</taxon>
        <taxon>Pseudomonadota</taxon>
        <taxon>Betaproteobacteria</taxon>
        <taxon>Nitrosomonadales</taxon>
        <taxon>Nitrosomonadaceae</taxon>
        <taxon>Nitrosomonas</taxon>
    </lineage>
</organism>
<keyword evidence="1" id="KW-0472">Membrane</keyword>
<protein>
    <submittedName>
        <fullName evidence="2">Uncharacterized protein</fullName>
    </submittedName>
</protein>